<feature type="transmembrane region" description="Helical" evidence="1">
    <location>
        <begin position="12"/>
        <end position="30"/>
    </location>
</feature>
<organism evidence="3 4">
    <name type="scientific">Intrasporangium calvum (strain ATCC 23552 / DSM 43043 / JCM 3097 / NBRC 12989 / NCIMB 10167 / NRRL B-3866 / 7 KIP)</name>
    <dbReference type="NCBI Taxonomy" id="710696"/>
    <lineage>
        <taxon>Bacteria</taxon>
        <taxon>Bacillati</taxon>
        <taxon>Actinomycetota</taxon>
        <taxon>Actinomycetes</taxon>
        <taxon>Micrococcales</taxon>
        <taxon>Intrasporangiaceae</taxon>
        <taxon>Intrasporangium</taxon>
    </lineage>
</organism>
<dbReference type="PANTHER" id="PTHR35788:SF1">
    <property type="entry name" value="EXPORTED PROTEIN"/>
    <property type="match status" value="1"/>
</dbReference>
<dbReference type="STRING" id="710696.Intca_2610"/>
<proteinExistence type="predicted"/>
<dbReference type="Proteomes" id="UP000008914">
    <property type="component" value="Chromosome"/>
</dbReference>
<reference evidence="3 4" key="1">
    <citation type="journal article" date="2010" name="Stand. Genomic Sci.">
        <title>Complete genome sequence of Intrasporangium calvum type strain (7 KIP).</title>
        <authorList>
            <person name="Del Rio T.G."/>
            <person name="Chertkov O."/>
            <person name="Yasawong M."/>
            <person name="Lucas S."/>
            <person name="Deshpande S."/>
            <person name="Cheng J.F."/>
            <person name="Detter C."/>
            <person name="Tapia R."/>
            <person name="Han C."/>
            <person name="Goodwin L."/>
            <person name="Pitluck S."/>
            <person name="Liolios K."/>
            <person name="Ivanova N."/>
            <person name="Mavromatis K."/>
            <person name="Pati A."/>
            <person name="Chen A."/>
            <person name="Palaniappan K."/>
            <person name="Land M."/>
            <person name="Hauser L."/>
            <person name="Chang Y.J."/>
            <person name="Jeffries C.D."/>
            <person name="Rohde M."/>
            <person name="Pukall R."/>
            <person name="Sikorski J."/>
            <person name="Goker M."/>
            <person name="Woyke T."/>
            <person name="Bristow J."/>
            <person name="Eisen J.A."/>
            <person name="Markowitz V."/>
            <person name="Hugenholtz P."/>
            <person name="Kyrpides N.C."/>
            <person name="Klenk H.P."/>
            <person name="Lapidus A."/>
        </authorList>
    </citation>
    <scope>NUCLEOTIDE SEQUENCE [LARGE SCALE GENOMIC DNA]</scope>
    <source>
        <strain evidence="4">ATCC 23552 / DSM 43043 / JCM 3097 / NBRC 12989 / 7 KIP</strain>
    </source>
</reference>
<dbReference type="PANTHER" id="PTHR35788">
    <property type="entry name" value="EXPORTED PROTEIN-RELATED"/>
    <property type="match status" value="1"/>
</dbReference>
<keyword evidence="1" id="KW-0472">Membrane</keyword>
<feature type="domain" description="YoaR-like putative peptidoglycan binding" evidence="2">
    <location>
        <begin position="250"/>
        <end position="315"/>
    </location>
</feature>
<keyword evidence="1" id="KW-1133">Transmembrane helix</keyword>
<evidence type="ECO:0000313" key="3">
    <source>
        <dbReference type="EMBL" id="ADU49115.1"/>
    </source>
</evidence>
<dbReference type="InterPro" id="IPR007391">
    <property type="entry name" value="Vancomycin_resist_VanW"/>
</dbReference>
<evidence type="ECO:0000256" key="1">
    <source>
        <dbReference type="SAM" id="Phobius"/>
    </source>
</evidence>
<evidence type="ECO:0000313" key="4">
    <source>
        <dbReference type="Proteomes" id="UP000008914"/>
    </source>
</evidence>
<gene>
    <name evidence="3" type="ordered locus">Intca_2610</name>
</gene>
<dbReference type="RefSeq" id="WP_013493429.1">
    <property type="nucleotide sequence ID" value="NC_014830.1"/>
</dbReference>
<keyword evidence="1" id="KW-0812">Transmembrane</keyword>
<dbReference type="Pfam" id="PF04294">
    <property type="entry name" value="VanW"/>
    <property type="match status" value="1"/>
</dbReference>
<dbReference type="KEGG" id="ica:Intca_2610"/>
<dbReference type="eggNOG" id="COG2720">
    <property type="taxonomic scope" value="Bacteria"/>
</dbReference>
<keyword evidence="4" id="KW-1185">Reference proteome</keyword>
<evidence type="ECO:0000259" key="2">
    <source>
        <dbReference type="Pfam" id="PF12229"/>
    </source>
</evidence>
<dbReference type="OrthoDB" id="9813301at2"/>
<name>E6S8F3_INTC7</name>
<sequence>MALNDRRATILRLLIAAVVLIGGYLGLAAWSAQHLPATVSVGGIPIGGLTEDEAEAAVETKSAPLLATPIALSVPGIDDPVDIVPADVGFSVDAARTLEGLTGFTLNPITVWNRLVGSVQAPLLTHVDDDVLTERLTKLAPSVETKPTEGAVTFPDGKVDVTAPVPGRTLDIAGTKLALRKAFPHSTTATATVSPVEPEVTGQAVAAAAKDFGEKAMSGPITVVAGKSKGTIDPADYAPAVTMVPDGAGALVPKFDKAKLTAVVADKVQVETKAAKDARWTFEGGRPKIVPSVDGTAVDESTIADGVIAAMTSADRRVELKVVTTKPKFTTYHARKAGVKELVVDFQSPFPPEDTTRTQNLIVASRAINGTYLAPGETFSLNGILGERTTAKGYQDGTVIINGRLTRGTGGGISQVSTVIYNMAYFAGAQTLEFTPHAFFIPRYPEGREATVFWPSVDNKWKNDTPYGMLLQTWVEGGYVHGRVWSTKVWDIKSIKSERRNVKQPETIKDDSPTCYPQQPQPGFDVTVTRQWYRPGSSTLVKSEKVNTHYIPEHEIICTDPNAKP</sequence>
<dbReference type="Pfam" id="PF12229">
    <property type="entry name" value="PG_binding_4"/>
    <property type="match status" value="2"/>
</dbReference>
<dbReference type="EMBL" id="CP002343">
    <property type="protein sequence ID" value="ADU49115.1"/>
    <property type="molecule type" value="Genomic_DNA"/>
</dbReference>
<dbReference type="AlphaFoldDB" id="E6S8F3"/>
<feature type="domain" description="YoaR-like putative peptidoglycan binding" evidence="2">
    <location>
        <begin position="118"/>
        <end position="183"/>
    </location>
</feature>
<dbReference type="InterPro" id="IPR052913">
    <property type="entry name" value="Glycopeptide_resist_protein"/>
</dbReference>
<accession>E6S8F3</accession>
<dbReference type="HOGENOM" id="CLU_011572_0_1_11"/>
<protein>
    <submittedName>
        <fullName evidence="3">VanW family protein</fullName>
    </submittedName>
</protein>
<dbReference type="InterPro" id="IPR022029">
    <property type="entry name" value="YoaR-like_PG-bd"/>
</dbReference>